<evidence type="ECO:0000313" key="2">
    <source>
        <dbReference type="Proteomes" id="UP000708208"/>
    </source>
</evidence>
<dbReference type="Proteomes" id="UP000708208">
    <property type="component" value="Unassembled WGS sequence"/>
</dbReference>
<dbReference type="EMBL" id="CAJVCH010141918">
    <property type="protein sequence ID" value="CAG7726932.1"/>
    <property type="molecule type" value="Genomic_DNA"/>
</dbReference>
<keyword evidence="2" id="KW-1185">Reference proteome</keyword>
<accession>A0A8J2P5X1</accession>
<comment type="caution">
    <text evidence="1">The sequence shown here is derived from an EMBL/GenBank/DDBJ whole genome shotgun (WGS) entry which is preliminary data.</text>
</comment>
<protein>
    <submittedName>
        <fullName evidence="1">Uncharacterized protein</fullName>
    </submittedName>
</protein>
<sequence>MLGHRITMAINNTKYVNKIRTCKPTMGKQGNAGEGSIYPMKLWRWLQLEESVHNRLLGNLFAFRVKKENGFNLP</sequence>
<reference evidence="1" key="1">
    <citation type="submission" date="2021-06" db="EMBL/GenBank/DDBJ databases">
        <authorList>
            <person name="Hodson N. C."/>
            <person name="Mongue J. A."/>
            <person name="Jaron S. K."/>
        </authorList>
    </citation>
    <scope>NUCLEOTIDE SEQUENCE</scope>
</reference>
<proteinExistence type="predicted"/>
<dbReference type="AlphaFoldDB" id="A0A8J2P5X1"/>
<gene>
    <name evidence="1" type="ORF">AFUS01_LOCUS15807</name>
</gene>
<organism evidence="1 2">
    <name type="scientific">Allacma fusca</name>
    <dbReference type="NCBI Taxonomy" id="39272"/>
    <lineage>
        <taxon>Eukaryota</taxon>
        <taxon>Metazoa</taxon>
        <taxon>Ecdysozoa</taxon>
        <taxon>Arthropoda</taxon>
        <taxon>Hexapoda</taxon>
        <taxon>Collembola</taxon>
        <taxon>Symphypleona</taxon>
        <taxon>Sminthuridae</taxon>
        <taxon>Allacma</taxon>
    </lineage>
</organism>
<name>A0A8J2P5X1_9HEXA</name>
<evidence type="ECO:0000313" key="1">
    <source>
        <dbReference type="EMBL" id="CAG7726932.1"/>
    </source>
</evidence>